<dbReference type="InterPro" id="IPR046348">
    <property type="entry name" value="SIS_dom_sf"/>
</dbReference>
<dbReference type="GO" id="GO:0004360">
    <property type="term" value="F:glutamine-fructose-6-phosphate transaminase (isomerizing) activity"/>
    <property type="evidence" value="ECO:0007669"/>
    <property type="project" value="UniProtKB-EC"/>
</dbReference>
<evidence type="ECO:0000256" key="1">
    <source>
        <dbReference type="ARBA" id="ARBA00001031"/>
    </source>
</evidence>
<dbReference type="CDD" id="cd05009">
    <property type="entry name" value="SIS_GlmS_GlmD_2"/>
    <property type="match status" value="1"/>
</dbReference>
<keyword evidence="9" id="KW-1185">Reference proteome</keyword>
<dbReference type="AlphaFoldDB" id="A0A7I7K7M5"/>
<dbReference type="CDD" id="cd00714">
    <property type="entry name" value="GFAT"/>
    <property type="match status" value="1"/>
</dbReference>
<organism evidence="8 9">
    <name type="scientific">Mycolicibacterium duvalii</name>
    <dbReference type="NCBI Taxonomy" id="39688"/>
    <lineage>
        <taxon>Bacteria</taxon>
        <taxon>Bacillati</taxon>
        <taxon>Actinomycetota</taxon>
        <taxon>Actinomycetes</taxon>
        <taxon>Mycobacteriales</taxon>
        <taxon>Mycobacteriaceae</taxon>
        <taxon>Mycolicibacterium</taxon>
    </lineage>
</organism>
<evidence type="ECO:0000313" key="8">
    <source>
        <dbReference type="EMBL" id="BBX20085.1"/>
    </source>
</evidence>
<evidence type="ECO:0000256" key="2">
    <source>
        <dbReference type="ARBA" id="ARBA00012916"/>
    </source>
</evidence>
<keyword evidence="7" id="KW-0315">Glutamine amidotransferase</keyword>
<dbReference type="OrthoDB" id="9761808at2"/>
<dbReference type="Pfam" id="PF13522">
    <property type="entry name" value="GATase_6"/>
    <property type="match status" value="1"/>
</dbReference>
<dbReference type="NCBIfam" id="NF001484">
    <property type="entry name" value="PRK00331.1"/>
    <property type="match status" value="1"/>
</dbReference>
<dbReference type="GO" id="GO:0006047">
    <property type="term" value="P:UDP-N-acetylglucosamine metabolic process"/>
    <property type="evidence" value="ECO:0007669"/>
    <property type="project" value="TreeGrafter"/>
</dbReference>
<dbReference type="InterPro" id="IPR029055">
    <property type="entry name" value="Ntn_hydrolases_N"/>
</dbReference>
<evidence type="ECO:0000256" key="4">
    <source>
        <dbReference type="ARBA" id="ARBA00022576"/>
    </source>
</evidence>
<dbReference type="InterPro" id="IPR035466">
    <property type="entry name" value="GlmS/AgaS_SIS"/>
</dbReference>
<dbReference type="Gene3D" id="3.40.50.10490">
    <property type="entry name" value="Glucose-6-phosphate isomerase like protein, domain 1"/>
    <property type="match status" value="2"/>
</dbReference>
<dbReference type="InterPro" id="IPR005855">
    <property type="entry name" value="GFAT"/>
</dbReference>
<sequence length="594" mass="61731">MCGIVACLNEGPATGYLLPALRRLEYRGYDSVGIAVTTQDGAVARLRSVERIDALEAAVLRWAGAPLGGAGIGHTRWATHGGVSTANAHPLSDCSHRINLVHNGIIENAGLLRRRLERSGHRFESAVDSEVICHLIEDQLCDAGDPLLAVRRALSLLEGSWAIAVLDAASGRIIVSCHRSPLLLAHTASAVLVASDIAAVGEWVERFRVVDDGDVLELSDVEQHGQSTAGATVFGKTGGVGSVETPGLGGYVDYMAKEIDEQPTAVARLLAELADGVADGSLWRGLSMPAFERLRVVGCGTSLNAGHVIANLVRRFGGVPACLTVASEANSEVVEPDTLCLAISQSGETADVLRAVTTCAQPGTLLGLTNNSHSTLARSADAFLSCNAGPEIGVAATKTFVCQVIAGCALMISALIAVGRLSTSSAAGLVDTMESLPQRLAKATAAAASVVPDIAEKYCTAPGFIYIARGTGVPYAAEGALKLKELTYRWAEHYPAGELKHGPLALIGSGTPVVAVRGADKKLAANIAEVEVRGGHVVSVGTAESTIPVQADLAAPWGPLECIVPLQMLARTIGLTLGWDVDKPRNLAKSVTVE</sequence>
<evidence type="ECO:0000256" key="7">
    <source>
        <dbReference type="ARBA" id="ARBA00022962"/>
    </source>
</evidence>
<dbReference type="RefSeq" id="WP_098003236.1">
    <property type="nucleotide sequence ID" value="NZ_AP022563.1"/>
</dbReference>
<dbReference type="GO" id="GO:0006487">
    <property type="term" value="P:protein N-linked glycosylation"/>
    <property type="evidence" value="ECO:0007669"/>
    <property type="project" value="TreeGrafter"/>
</dbReference>
<proteinExistence type="predicted"/>
<accession>A0A7I7K7M5</accession>
<evidence type="ECO:0000256" key="6">
    <source>
        <dbReference type="ARBA" id="ARBA00022737"/>
    </source>
</evidence>
<dbReference type="Proteomes" id="UP000467006">
    <property type="component" value="Chromosome"/>
</dbReference>
<dbReference type="InterPro" id="IPR047084">
    <property type="entry name" value="GFAT_N"/>
</dbReference>
<evidence type="ECO:0000313" key="9">
    <source>
        <dbReference type="Proteomes" id="UP000467006"/>
    </source>
</evidence>
<protein>
    <recommendedName>
        <fullName evidence="3">Glutamine--fructose-6-phosphate aminotransferase [isomerizing]</fullName>
        <ecNumber evidence="2">2.6.1.16</ecNumber>
    </recommendedName>
</protein>
<keyword evidence="5 8" id="KW-0808">Transferase</keyword>
<dbReference type="SUPFAM" id="SSF53697">
    <property type="entry name" value="SIS domain"/>
    <property type="match status" value="1"/>
</dbReference>
<dbReference type="NCBIfam" id="TIGR01135">
    <property type="entry name" value="glmS"/>
    <property type="match status" value="1"/>
</dbReference>
<comment type="catalytic activity">
    <reaction evidence="1">
        <text>D-fructose 6-phosphate + L-glutamine = D-glucosamine 6-phosphate + L-glutamate</text>
        <dbReference type="Rhea" id="RHEA:13237"/>
        <dbReference type="ChEBI" id="CHEBI:29985"/>
        <dbReference type="ChEBI" id="CHEBI:58359"/>
        <dbReference type="ChEBI" id="CHEBI:58725"/>
        <dbReference type="ChEBI" id="CHEBI:61527"/>
        <dbReference type="EC" id="2.6.1.16"/>
    </reaction>
</comment>
<dbReference type="PROSITE" id="PS51278">
    <property type="entry name" value="GATASE_TYPE_2"/>
    <property type="match status" value="1"/>
</dbReference>
<dbReference type="InterPro" id="IPR001347">
    <property type="entry name" value="SIS_dom"/>
</dbReference>
<dbReference type="InterPro" id="IPR017932">
    <property type="entry name" value="GATase_2_dom"/>
</dbReference>
<dbReference type="GO" id="GO:0097367">
    <property type="term" value="F:carbohydrate derivative binding"/>
    <property type="evidence" value="ECO:0007669"/>
    <property type="project" value="InterPro"/>
</dbReference>
<dbReference type="Pfam" id="PF01380">
    <property type="entry name" value="SIS"/>
    <property type="match status" value="2"/>
</dbReference>
<dbReference type="PANTHER" id="PTHR10937">
    <property type="entry name" value="GLUCOSAMINE--FRUCTOSE-6-PHOSPHATE AMINOTRANSFERASE, ISOMERIZING"/>
    <property type="match status" value="1"/>
</dbReference>
<dbReference type="PANTHER" id="PTHR10937:SF0">
    <property type="entry name" value="GLUTAMINE--FRUCTOSE-6-PHOSPHATE TRANSAMINASE (ISOMERIZING)"/>
    <property type="match status" value="1"/>
</dbReference>
<name>A0A7I7K7M5_9MYCO</name>
<keyword evidence="4 8" id="KW-0032">Aminotransferase</keyword>
<keyword evidence="6" id="KW-0677">Repeat</keyword>
<dbReference type="CDD" id="cd05008">
    <property type="entry name" value="SIS_GlmS_GlmD_1"/>
    <property type="match status" value="1"/>
</dbReference>
<dbReference type="GO" id="GO:0006002">
    <property type="term" value="P:fructose 6-phosphate metabolic process"/>
    <property type="evidence" value="ECO:0007669"/>
    <property type="project" value="TreeGrafter"/>
</dbReference>
<dbReference type="EC" id="2.6.1.16" evidence="2"/>
<dbReference type="SUPFAM" id="SSF56235">
    <property type="entry name" value="N-terminal nucleophile aminohydrolases (Ntn hydrolases)"/>
    <property type="match status" value="1"/>
</dbReference>
<dbReference type="InterPro" id="IPR035490">
    <property type="entry name" value="GlmS/FrlB_SIS"/>
</dbReference>
<evidence type="ECO:0000256" key="3">
    <source>
        <dbReference type="ARBA" id="ARBA00016090"/>
    </source>
</evidence>
<reference evidence="8 9" key="1">
    <citation type="journal article" date="2019" name="Emerg. Microbes Infect.">
        <title>Comprehensive subspecies identification of 175 nontuberculous mycobacteria species based on 7547 genomic profiles.</title>
        <authorList>
            <person name="Matsumoto Y."/>
            <person name="Kinjo T."/>
            <person name="Motooka D."/>
            <person name="Nabeya D."/>
            <person name="Jung N."/>
            <person name="Uechi K."/>
            <person name="Horii T."/>
            <person name="Iida T."/>
            <person name="Fujita J."/>
            <person name="Nakamura S."/>
        </authorList>
    </citation>
    <scope>NUCLEOTIDE SEQUENCE [LARGE SCALE GENOMIC DNA]</scope>
    <source>
        <strain evidence="8 9">JCM 6396</strain>
    </source>
</reference>
<evidence type="ECO:0000256" key="5">
    <source>
        <dbReference type="ARBA" id="ARBA00022679"/>
    </source>
</evidence>
<dbReference type="Gene3D" id="3.60.20.10">
    <property type="entry name" value="Glutamine Phosphoribosylpyrophosphate, subunit 1, domain 1"/>
    <property type="match status" value="1"/>
</dbReference>
<gene>
    <name evidence="8" type="primary">glmS_2</name>
    <name evidence="8" type="ORF">MDUV_49450</name>
</gene>
<dbReference type="EMBL" id="AP022563">
    <property type="protein sequence ID" value="BBX20085.1"/>
    <property type="molecule type" value="Genomic_DNA"/>
</dbReference>
<dbReference type="KEGG" id="mdu:MDUV_49450"/>
<dbReference type="PROSITE" id="PS51464">
    <property type="entry name" value="SIS"/>
    <property type="match status" value="2"/>
</dbReference>